<dbReference type="EMBL" id="MFGB01000017">
    <property type="protein sequence ID" value="OGF26139.1"/>
    <property type="molecule type" value="Genomic_DNA"/>
</dbReference>
<dbReference type="Pfam" id="PF01981">
    <property type="entry name" value="PTH2"/>
    <property type="match status" value="1"/>
</dbReference>
<dbReference type="InterPro" id="IPR023476">
    <property type="entry name" value="Pep_tRNA_hydro_II_dom_sf"/>
</dbReference>
<evidence type="ECO:0000313" key="4">
    <source>
        <dbReference type="EMBL" id="OGF26139.1"/>
    </source>
</evidence>
<evidence type="ECO:0000256" key="2">
    <source>
        <dbReference type="ARBA" id="ARBA00022801"/>
    </source>
</evidence>
<dbReference type="GO" id="GO:0004045">
    <property type="term" value="F:peptidyl-tRNA hydrolase activity"/>
    <property type="evidence" value="ECO:0007669"/>
    <property type="project" value="UniProtKB-EC"/>
</dbReference>
<dbReference type="SUPFAM" id="SSF102462">
    <property type="entry name" value="Peptidyl-tRNA hydrolase II"/>
    <property type="match status" value="1"/>
</dbReference>
<evidence type="ECO:0000313" key="5">
    <source>
        <dbReference type="Proteomes" id="UP000178367"/>
    </source>
</evidence>
<comment type="caution">
    <text evidence="4">The sequence shown here is derived from an EMBL/GenBank/DDBJ whole genome shotgun (WGS) entry which is preliminary data.</text>
</comment>
<accession>A0A1F5SHI7</accession>
<evidence type="ECO:0000256" key="1">
    <source>
        <dbReference type="ARBA" id="ARBA00013260"/>
    </source>
</evidence>
<reference evidence="4 5" key="1">
    <citation type="journal article" date="2016" name="Nat. Commun.">
        <title>Thousands of microbial genomes shed light on interconnected biogeochemical processes in an aquifer system.</title>
        <authorList>
            <person name="Anantharaman K."/>
            <person name="Brown C.T."/>
            <person name="Hug L.A."/>
            <person name="Sharon I."/>
            <person name="Castelle C.J."/>
            <person name="Probst A.J."/>
            <person name="Thomas B.C."/>
            <person name="Singh A."/>
            <person name="Wilkins M.J."/>
            <person name="Karaoz U."/>
            <person name="Brodie E.L."/>
            <person name="Williams K.H."/>
            <person name="Hubbard S.S."/>
            <person name="Banfield J.F."/>
        </authorList>
    </citation>
    <scope>NUCLEOTIDE SEQUENCE [LARGE SCALE GENOMIC DNA]</scope>
</reference>
<dbReference type="InterPro" id="IPR002833">
    <property type="entry name" value="PTH2"/>
</dbReference>
<comment type="catalytic activity">
    <reaction evidence="3">
        <text>an N-acyl-L-alpha-aminoacyl-tRNA + H2O = an N-acyl-L-amino acid + a tRNA + H(+)</text>
        <dbReference type="Rhea" id="RHEA:54448"/>
        <dbReference type="Rhea" id="RHEA-COMP:10123"/>
        <dbReference type="Rhea" id="RHEA-COMP:13883"/>
        <dbReference type="ChEBI" id="CHEBI:15377"/>
        <dbReference type="ChEBI" id="CHEBI:15378"/>
        <dbReference type="ChEBI" id="CHEBI:59874"/>
        <dbReference type="ChEBI" id="CHEBI:78442"/>
        <dbReference type="ChEBI" id="CHEBI:138191"/>
        <dbReference type="EC" id="3.1.1.29"/>
    </reaction>
</comment>
<dbReference type="Gene3D" id="3.40.1490.10">
    <property type="entry name" value="Bit1"/>
    <property type="match status" value="1"/>
</dbReference>
<keyword evidence="2" id="KW-0378">Hydrolase</keyword>
<sequence>MMKQEKDPNELIMYLIVNQELNMSPPKIGIQMAHVATNISNHMMWAGIGSHFSSEKYKRYEKWLHHNGNEQKKIALKARQSYLIRLVALGFFHIRDKGYTEVPAGSLTCVGLGIITRQEAEPFVKRLQLLK</sequence>
<dbReference type="Proteomes" id="UP000178367">
    <property type="component" value="Unassembled WGS sequence"/>
</dbReference>
<evidence type="ECO:0000256" key="3">
    <source>
        <dbReference type="ARBA" id="ARBA00048707"/>
    </source>
</evidence>
<gene>
    <name evidence="4" type="ORF">A2227_02885</name>
</gene>
<protein>
    <recommendedName>
        <fullName evidence="1">peptidyl-tRNA hydrolase</fullName>
        <ecNumber evidence="1">3.1.1.29</ecNumber>
    </recommendedName>
</protein>
<organism evidence="4 5">
    <name type="scientific">Candidatus Falkowbacteria bacterium RIFOXYA2_FULL_47_19</name>
    <dbReference type="NCBI Taxonomy" id="1797994"/>
    <lineage>
        <taxon>Bacteria</taxon>
        <taxon>Candidatus Falkowiibacteriota</taxon>
    </lineage>
</organism>
<dbReference type="EC" id="3.1.1.29" evidence="1"/>
<dbReference type="STRING" id="1797994.A2227_02885"/>
<proteinExistence type="predicted"/>
<dbReference type="AlphaFoldDB" id="A0A1F5SHI7"/>
<name>A0A1F5SHI7_9BACT</name>